<accession>A0A2T3G0M6</accession>
<dbReference type="InterPro" id="IPR000192">
    <property type="entry name" value="Aminotrans_V_dom"/>
</dbReference>
<dbReference type="InterPro" id="IPR010969">
    <property type="entry name" value="Cys_dSase-rel_unknwn_funct"/>
</dbReference>
<comment type="cofactor">
    <cofactor evidence="1">
        <name>pyridoxal 5'-phosphate</name>
        <dbReference type="ChEBI" id="CHEBI:597326"/>
    </cofactor>
</comment>
<dbReference type="EMBL" id="PYLP01000004">
    <property type="protein sequence ID" value="PST41086.1"/>
    <property type="molecule type" value="Genomic_DNA"/>
</dbReference>
<dbReference type="GeneID" id="77470536"/>
<comment type="catalytic activity">
    <reaction evidence="5">
        <text>(sulfur carrier)-H + L-cysteine = (sulfur carrier)-SH + L-alanine</text>
        <dbReference type="Rhea" id="RHEA:43892"/>
        <dbReference type="Rhea" id="RHEA-COMP:14737"/>
        <dbReference type="Rhea" id="RHEA-COMP:14739"/>
        <dbReference type="ChEBI" id="CHEBI:29917"/>
        <dbReference type="ChEBI" id="CHEBI:35235"/>
        <dbReference type="ChEBI" id="CHEBI:57972"/>
        <dbReference type="ChEBI" id="CHEBI:64428"/>
        <dbReference type="EC" id="2.8.1.7"/>
    </reaction>
</comment>
<evidence type="ECO:0000256" key="4">
    <source>
        <dbReference type="ARBA" id="ARBA00022898"/>
    </source>
</evidence>
<sequence>MIYLDQAATSFPKIKEVQDAVIDCMNHCTNANRSTSVTSLNASRLIYQTRKLIKEYFHVPQDGCVVLNSGNTESINTCIKGILKKGDHVITTYAEHNSVLRPLYQLEKANIITLSITSPTVENIKKHLQKKTKMIIVTHSSNVTGEIYPIAEIGKLAHEHGILMMSDIAQSAGHLLIDMEKMNLDILCFSGHKGLLGNSGVGGFCLAQSIEMEPLISGGTGMDSFNHFQSDYYPEHVEAGTRNMTGIASLKAGVFYLMKYHDEKSKYTNELVELLYDGLKNIPQVVLYGDFKERTPILAFNIQGMDSFQVADLLNNKYDIAIRCGTHCAPLMHQHLNTVKSGIVRTSLSFMNTKEEIQFFIKAIQEISEGNYDN</sequence>
<comment type="similarity">
    <text evidence="2">Belongs to the class-V pyridoxal-phosphate-dependent aminotransferase family. Csd subfamily.</text>
</comment>
<evidence type="ECO:0000313" key="7">
    <source>
        <dbReference type="EMBL" id="PST41086.1"/>
    </source>
</evidence>
<dbReference type="GO" id="GO:0031071">
    <property type="term" value="F:cysteine desulfurase activity"/>
    <property type="evidence" value="ECO:0007669"/>
    <property type="project" value="UniProtKB-EC"/>
</dbReference>
<reference evidence="8" key="1">
    <citation type="submission" date="2018-03" db="EMBL/GenBank/DDBJ databases">
        <title>Lachnoclostridium SNUG30370 gen.nov., sp.nov., isolated from human faeces.</title>
        <authorList>
            <person name="Seo B."/>
            <person name="Jeon K."/>
            <person name="Ko G."/>
        </authorList>
    </citation>
    <scope>NUCLEOTIDE SEQUENCE [LARGE SCALE GENOMIC DNA]</scope>
    <source>
        <strain evidence="8">SNUG30370</strain>
    </source>
</reference>
<organism evidence="7 8">
    <name type="scientific">Faecalibacillus faecis</name>
    <dbReference type="NCBI Taxonomy" id="1982628"/>
    <lineage>
        <taxon>Bacteria</taxon>
        <taxon>Bacillati</taxon>
        <taxon>Bacillota</taxon>
        <taxon>Erysipelotrichia</taxon>
        <taxon>Erysipelotrichales</taxon>
        <taxon>Coprobacillaceae</taxon>
        <taxon>Faecalibacillus</taxon>
    </lineage>
</organism>
<dbReference type="AlphaFoldDB" id="A0A2T3G0M6"/>
<dbReference type="InterPro" id="IPR015424">
    <property type="entry name" value="PyrdxlP-dep_Trfase"/>
</dbReference>
<dbReference type="PANTHER" id="PTHR43586:SF4">
    <property type="entry name" value="ISOPENICILLIN N EPIMERASE"/>
    <property type="match status" value="1"/>
</dbReference>
<evidence type="ECO:0000256" key="3">
    <source>
        <dbReference type="ARBA" id="ARBA00012239"/>
    </source>
</evidence>
<dbReference type="PANTHER" id="PTHR43586">
    <property type="entry name" value="CYSTEINE DESULFURASE"/>
    <property type="match status" value="1"/>
</dbReference>
<dbReference type="Gene3D" id="3.40.640.10">
    <property type="entry name" value="Type I PLP-dependent aspartate aminotransferase-like (Major domain)"/>
    <property type="match status" value="1"/>
</dbReference>
<dbReference type="PIRSF" id="PIRSF005572">
    <property type="entry name" value="NifS"/>
    <property type="match status" value="1"/>
</dbReference>
<dbReference type="SUPFAM" id="SSF53383">
    <property type="entry name" value="PLP-dependent transferases"/>
    <property type="match status" value="1"/>
</dbReference>
<name>A0A2T3G0M6_9FIRM</name>
<evidence type="ECO:0000256" key="2">
    <source>
        <dbReference type="ARBA" id="ARBA00010447"/>
    </source>
</evidence>
<dbReference type="Proteomes" id="UP000241201">
    <property type="component" value="Unassembled WGS sequence"/>
</dbReference>
<dbReference type="InterPro" id="IPR015422">
    <property type="entry name" value="PyrdxlP-dep_Trfase_small"/>
</dbReference>
<dbReference type="Pfam" id="PF00266">
    <property type="entry name" value="Aminotran_5"/>
    <property type="match status" value="1"/>
</dbReference>
<evidence type="ECO:0000313" key="8">
    <source>
        <dbReference type="Proteomes" id="UP000241201"/>
    </source>
</evidence>
<evidence type="ECO:0000256" key="1">
    <source>
        <dbReference type="ARBA" id="ARBA00001933"/>
    </source>
</evidence>
<dbReference type="Gene3D" id="3.90.1150.10">
    <property type="entry name" value="Aspartate Aminotransferase, domain 1"/>
    <property type="match status" value="1"/>
</dbReference>
<keyword evidence="7" id="KW-0808">Transferase</keyword>
<keyword evidence="4" id="KW-0663">Pyridoxal phosphate</keyword>
<feature type="domain" description="Aminotransferase class V" evidence="6">
    <location>
        <begin position="2"/>
        <end position="359"/>
    </location>
</feature>
<gene>
    <name evidence="7" type="ORF">C7U55_05440</name>
</gene>
<dbReference type="GO" id="GO:0008483">
    <property type="term" value="F:transaminase activity"/>
    <property type="evidence" value="ECO:0007669"/>
    <property type="project" value="UniProtKB-KW"/>
</dbReference>
<proteinExistence type="inferred from homology"/>
<comment type="caution">
    <text evidence="7">The sequence shown here is derived from an EMBL/GenBank/DDBJ whole genome shotgun (WGS) entry which is preliminary data.</text>
</comment>
<protein>
    <recommendedName>
        <fullName evidence="3">cysteine desulfurase</fullName>
        <ecNumber evidence="3">2.8.1.7</ecNumber>
    </recommendedName>
</protein>
<dbReference type="RefSeq" id="WP_106987696.1">
    <property type="nucleotide sequence ID" value="NZ_PYLP01000004.1"/>
</dbReference>
<dbReference type="EC" id="2.8.1.7" evidence="3"/>
<evidence type="ECO:0000259" key="6">
    <source>
        <dbReference type="Pfam" id="PF00266"/>
    </source>
</evidence>
<dbReference type="InterPro" id="IPR015421">
    <property type="entry name" value="PyrdxlP-dep_Trfase_major"/>
</dbReference>
<keyword evidence="8" id="KW-1185">Reference proteome</keyword>
<dbReference type="NCBIfam" id="TIGR01977">
    <property type="entry name" value="am_tr_V_EF2568"/>
    <property type="match status" value="1"/>
</dbReference>
<dbReference type="InterPro" id="IPR016454">
    <property type="entry name" value="Cysteine_dSase"/>
</dbReference>
<evidence type="ECO:0000256" key="5">
    <source>
        <dbReference type="ARBA" id="ARBA00050776"/>
    </source>
</evidence>
<keyword evidence="7" id="KW-0032">Aminotransferase</keyword>